<sequence>MTLRYVFNVRFRLETASGVRTEPREFETTVSVTPPEPGASGWMLFRDALWRGEVNDPVYACELASSWVDVPVVSCEFAELRTTEESLDELRDAIAESLDEFNATSVRDVLHKYFGSAIHVEPGDATDR</sequence>
<dbReference type="EMBL" id="WKJQ01000001">
    <property type="protein sequence ID" value="MRW97423.1"/>
    <property type="molecule type" value="Genomic_DNA"/>
</dbReference>
<dbReference type="RefSeq" id="WP_151112709.1">
    <property type="nucleotide sequence ID" value="NZ_WKJQ01000001.1"/>
</dbReference>
<reference evidence="1 2" key="1">
    <citation type="submission" date="2019-11" db="EMBL/GenBank/DDBJ databases">
        <title>Whole genome sequence of Haloferax sp. MBLA0078.</title>
        <authorList>
            <person name="Seo M.-J."/>
            <person name="Cho E.-S."/>
        </authorList>
    </citation>
    <scope>NUCLEOTIDE SEQUENCE [LARGE SCALE GENOMIC DNA]</scope>
    <source>
        <strain evidence="1 2">MBLA0078</strain>
    </source>
</reference>
<gene>
    <name evidence="1" type="primary">lwrS</name>
    <name evidence="1" type="ORF">GJR99_12675</name>
</gene>
<evidence type="ECO:0000313" key="2">
    <source>
        <dbReference type="Proteomes" id="UP000443423"/>
    </source>
</evidence>
<name>A0A6A8GAZ4_9EURY</name>
<comment type="caution">
    <text evidence="1">The sequence shown here is derived from an EMBL/GenBank/DDBJ whole genome shotgun (WGS) entry which is preliminary data.</text>
</comment>
<evidence type="ECO:0000313" key="1">
    <source>
        <dbReference type="EMBL" id="MRW97423.1"/>
    </source>
</evidence>
<protein>
    <submittedName>
        <fullName evidence="1">LWR-salt protein</fullName>
    </submittedName>
</protein>
<accession>A0A6A8GAZ4</accession>
<dbReference type="InterPro" id="IPR049798">
    <property type="entry name" value="LWR_salt"/>
</dbReference>
<dbReference type="Proteomes" id="UP000443423">
    <property type="component" value="Unassembled WGS sequence"/>
</dbReference>
<organism evidence="1 2">
    <name type="scientific">Haloferax marinum</name>
    <dbReference type="NCBI Taxonomy" id="2666143"/>
    <lineage>
        <taxon>Archaea</taxon>
        <taxon>Methanobacteriati</taxon>
        <taxon>Methanobacteriota</taxon>
        <taxon>Stenosarchaea group</taxon>
        <taxon>Halobacteria</taxon>
        <taxon>Halobacteriales</taxon>
        <taxon>Haloferacaceae</taxon>
        <taxon>Haloferax</taxon>
    </lineage>
</organism>
<keyword evidence="2" id="KW-1185">Reference proteome</keyword>
<dbReference type="Pfam" id="PF26423">
    <property type="entry name" value="LWR_salt"/>
    <property type="match status" value="1"/>
</dbReference>
<dbReference type="NCBIfam" id="NF033910">
    <property type="entry name" value="LWR_salt"/>
    <property type="match status" value="1"/>
</dbReference>
<proteinExistence type="predicted"/>
<dbReference type="AlphaFoldDB" id="A0A6A8GAZ4"/>
<dbReference type="OrthoDB" id="202660at2157"/>